<keyword evidence="3" id="KW-1185">Reference proteome</keyword>
<sequence>MENPGLSFLESDLNFMITVSPAKDWMDRSHTISLLVPSDNRIGIHRWPPHRMSGRSIPERTPPGVPETPCKCSEGERHSCLDDCRCGLGMWMLRSVGHKAWREVRVA</sequence>
<dbReference type="Proteomes" id="UP001497382">
    <property type="component" value="Unassembled WGS sequence"/>
</dbReference>
<comment type="caution">
    <text evidence="2">The sequence shown here is derived from an EMBL/GenBank/DDBJ whole genome shotgun (WGS) entry which is preliminary data.</text>
</comment>
<name>A0AAV2APG5_9ARAC</name>
<reference evidence="2 3" key="1">
    <citation type="submission" date="2024-04" db="EMBL/GenBank/DDBJ databases">
        <authorList>
            <person name="Rising A."/>
            <person name="Reimegard J."/>
            <person name="Sonavane S."/>
            <person name="Akerstrom W."/>
            <person name="Nylinder S."/>
            <person name="Hedman E."/>
            <person name="Kallberg Y."/>
        </authorList>
    </citation>
    <scope>NUCLEOTIDE SEQUENCE [LARGE SCALE GENOMIC DNA]</scope>
</reference>
<evidence type="ECO:0000313" key="3">
    <source>
        <dbReference type="Proteomes" id="UP001497382"/>
    </source>
</evidence>
<gene>
    <name evidence="2" type="ORF">LARSCL_LOCUS13796</name>
</gene>
<accession>A0AAV2APG5</accession>
<feature type="region of interest" description="Disordered" evidence="1">
    <location>
        <begin position="47"/>
        <end position="72"/>
    </location>
</feature>
<feature type="non-terminal residue" evidence="2">
    <location>
        <position position="107"/>
    </location>
</feature>
<dbReference type="EMBL" id="CAXIEN010000192">
    <property type="protein sequence ID" value="CAL1285587.1"/>
    <property type="molecule type" value="Genomic_DNA"/>
</dbReference>
<protein>
    <submittedName>
        <fullName evidence="2">Uncharacterized protein</fullName>
    </submittedName>
</protein>
<evidence type="ECO:0000313" key="2">
    <source>
        <dbReference type="EMBL" id="CAL1285587.1"/>
    </source>
</evidence>
<proteinExistence type="predicted"/>
<evidence type="ECO:0000256" key="1">
    <source>
        <dbReference type="SAM" id="MobiDB-lite"/>
    </source>
</evidence>
<organism evidence="2 3">
    <name type="scientific">Larinioides sclopetarius</name>
    <dbReference type="NCBI Taxonomy" id="280406"/>
    <lineage>
        <taxon>Eukaryota</taxon>
        <taxon>Metazoa</taxon>
        <taxon>Ecdysozoa</taxon>
        <taxon>Arthropoda</taxon>
        <taxon>Chelicerata</taxon>
        <taxon>Arachnida</taxon>
        <taxon>Araneae</taxon>
        <taxon>Araneomorphae</taxon>
        <taxon>Entelegynae</taxon>
        <taxon>Araneoidea</taxon>
        <taxon>Araneidae</taxon>
        <taxon>Larinioides</taxon>
    </lineage>
</organism>
<dbReference type="AlphaFoldDB" id="A0AAV2APG5"/>